<keyword evidence="12" id="KW-1185">Reference proteome</keyword>
<comment type="cofactor">
    <cofactor evidence="1 9">
        <name>adenosylcob(III)alamin</name>
        <dbReference type="ChEBI" id="CHEBI:18408"/>
    </cofactor>
</comment>
<feature type="non-terminal residue" evidence="11">
    <location>
        <position position="1"/>
    </location>
</feature>
<protein>
    <recommendedName>
        <fullName evidence="9">Vitamin B12-dependent ribonucleotide reductase</fullName>
        <ecNumber evidence="9">1.17.4.1</ecNumber>
    </recommendedName>
</protein>
<reference evidence="11 12" key="1">
    <citation type="journal article" date="2016" name="Sci. Rep.">
        <title>Metabolic traits of an uncultured archaeal lineage -MSBL1- from brine pools of the Red Sea.</title>
        <authorList>
            <person name="Mwirichia R."/>
            <person name="Alam I."/>
            <person name="Rashid M."/>
            <person name="Vinu M."/>
            <person name="Ba-Alawi W."/>
            <person name="Anthony Kamau A."/>
            <person name="Kamanda Ngugi D."/>
            <person name="Goker M."/>
            <person name="Klenk H.P."/>
            <person name="Bajic V."/>
            <person name="Stingl U."/>
        </authorList>
    </citation>
    <scope>NUCLEOTIDE SEQUENCE [LARGE SCALE GENOMIC DNA]</scope>
    <source>
        <strain evidence="11">SCGC-AAA385D11</strain>
    </source>
</reference>
<dbReference type="EMBL" id="LHYK01000015">
    <property type="protein sequence ID" value="KXB08048.1"/>
    <property type="molecule type" value="Genomic_DNA"/>
</dbReference>
<keyword evidence="4 9" id="KW-0547">Nucleotide-binding</keyword>
<keyword evidence="6" id="KW-1015">Disulfide bond</keyword>
<dbReference type="PANTHER" id="PTHR43371">
    <property type="entry name" value="VITAMIN B12-DEPENDENT RIBONUCLEOTIDE REDUCTASE"/>
    <property type="match status" value="1"/>
</dbReference>
<evidence type="ECO:0000256" key="5">
    <source>
        <dbReference type="ARBA" id="ARBA00023002"/>
    </source>
</evidence>
<evidence type="ECO:0000256" key="3">
    <source>
        <dbReference type="ARBA" id="ARBA00022628"/>
    </source>
</evidence>
<accession>A0A133VNM5</accession>
<keyword evidence="5 9" id="KW-0560">Oxidoreductase</keyword>
<dbReference type="CDD" id="cd02888">
    <property type="entry name" value="RNR_II_dimer"/>
    <property type="match status" value="1"/>
</dbReference>
<feature type="domain" description="Ribonucleotide reductase large subunit C-terminal" evidence="10">
    <location>
        <begin position="206"/>
        <end position="352"/>
    </location>
</feature>
<feature type="domain" description="Ribonucleotide reductase large subunit C-terminal" evidence="10">
    <location>
        <begin position="3"/>
        <end position="201"/>
    </location>
</feature>
<comment type="function">
    <text evidence="9">Catalyzes the reduction of ribonucleotides to deoxyribonucleotides. May function to provide a pool of deoxyribonucleotide precursors for DNA repair during oxygen limitation and/or for immediate growth after restoration of oxygen.</text>
</comment>
<dbReference type="AlphaFoldDB" id="A0A133VNM5"/>
<gene>
    <name evidence="11" type="ORF">AKJ58_01100</name>
</gene>
<dbReference type="GO" id="GO:0004748">
    <property type="term" value="F:ribonucleoside-diphosphate reductase activity, thioredoxin disulfide as acceptor"/>
    <property type="evidence" value="ECO:0007669"/>
    <property type="project" value="UniProtKB-EC"/>
</dbReference>
<evidence type="ECO:0000256" key="8">
    <source>
        <dbReference type="ARBA" id="ARBA00047754"/>
    </source>
</evidence>
<evidence type="ECO:0000259" key="10">
    <source>
        <dbReference type="Pfam" id="PF02867"/>
    </source>
</evidence>
<sequence length="394" mass="44019">DDFMESVQGDKEYSLVNPRTGSEVEKIGAMEVFEKICENAWRTGDPGMVFIDEINRHNPTPQVGRIEATNPCGEVPLLPNEACNLGSINLSKMVEDGGVDWDRLEEVSKRAVHFLDNVIDANSYPISEIEEMAKSNRKIGLGVMGWAEMLIELGIPYDSEKAIGLADEIMSFIAEKAREKSVELGRERGSFPNFEGSIWNEDFDFMRNATVTSIAPTGTISIIAGCSSGIEPLFSVAFMRKVLEGEKLFEVNPWFEKIAKERDFYSGGLIEEVARGTSVQEIDEVPEDVKETFVTALEINLEWHVRMQAAFQKHVDNAVSKTINLPSDASLDDVKRIYELAWKLNCKGITIYRYGSKSEQVLYAGGKEEETSEFNLAESEYAGGRMDELCLLCT</sequence>
<dbReference type="Pfam" id="PF02867">
    <property type="entry name" value="Ribonuc_red_lgC"/>
    <property type="match status" value="2"/>
</dbReference>
<dbReference type="InterPro" id="IPR050862">
    <property type="entry name" value="RdRp_reductase_class-2"/>
</dbReference>
<keyword evidence="3 9" id="KW-0846">Cobalamin</keyword>
<dbReference type="GO" id="GO:0031419">
    <property type="term" value="F:cobalamin binding"/>
    <property type="evidence" value="ECO:0007669"/>
    <property type="project" value="UniProtKB-KW"/>
</dbReference>
<dbReference type="EC" id="1.17.4.1" evidence="9"/>
<dbReference type="GO" id="GO:0071897">
    <property type="term" value="P:DNA biosynthetic process"/>
    <property type="evidence" value="ECO:0007669"/>
    <property type="project" value="UniProtKB-KW"/>
</dbReference>
<proteinExistence type="inferred from homology"/>
<dbReference type="InterPro" id="IPR013344">
    <property type="entry name" value="RNR_NrdJ/NrdZ"/>
</dbReference>
<comment type="caution">
    <text evidence="11">The sequence shown here is derived from an EMBL/GenBank/DDBJ whole genome shotgun (WGS) entry which is preliminary data.</text>
</comment>
<comment type="catalytic activity">
    <reaction evidence="8 9">
        <text>a 2'-deoxyribonucleoside 5'-diphosphate + [thioredoxin]-disulfide + H2O = a ribonucleoside 5'-diphosphate + [thioredoxin]-dithiol</text>
        <dbReference type="Rhea" id="RHEA:23252"/>
        <dbReference type="Rhea" id="RHEA-COMP:10698"/>
        <dbReference type="Rhea" id="RHEA-COMP:10700"/>
        <dbReference type="ChEBI" id="CHEBI:15377"/>
        <dbReference type="ChEBI" id="CHEBI:29950"/>
        <dbReference type="ChEBI" id="CHEBI:50058"/>
        <dbReference type="ChEBI" id="CHEBI:57930"/>
        <dbReference type="ChEBI" id="CHEBI:73316"/>
        <dbReference type="EC" id="1.17.4.1"/>
    </reaction>
</comment>
<evidence type="ECO:0000256" key="9">
    <source>
        <dbReference type="RuleBase" id="RU364064"/>
    </source>
</evidence>
<evidence type="ECO:0000313" key="11">
    <source>
        <dbReference type="EMBL" id="KXB08048.1"/>
    </source>
</evidence>
<keyword evidence="9" id="KW-0237">DNA synthesis</keyword>
<dbReference type="GO" id="GO:0000166">
    <property type="term" value="F:nucleotide binding"/>
    <property type="evidence" value="ECO:0007669"/>
    <property type="project" value="UniProtKB-KW"/>
</dbReference>
<comment type="similarity">
    <text evidence="2 9">Belongs to the ribonucleoside diphosphate reductase class-2 family.</text>
</comment>
<dbReference type="PRINTS" id="PR01183">
    <property type="entry name" value="RIBORDTASEM1"/>
</dbReference>
<keyword evidence="7 9" id="KW-0170">Cobalt</keyword>
<organism evidence="11 12">
    <name type="scientific">candidate division MSBL1 archaeon SCGC-AAA385D11</name>
    <dbReference type="NCBI Taxonomy" id="1698286"/>
    <lineage>
        <taxon>Archaea</taxon>
        <taxon>Methanobacteriati</taxon>
        <taxon>Methanobacteriota</taxon>
        <taxon>candidate division MSBL1</taxon>
    </lineage>
</organism>
<dbReference type="Proteomes" id="UP000070256">
    <property type="component" value="Unassembled WGS sequence"/>
</dbReference>
<dbReference type="SUPFAM" id="SSF51998">
    <property type="entry name" value="PFL-like glycyl radical enzymes"/>
    <property type="match status" value="1"/>
</dbReference>
<evidence type="ECO:0000256" key="4">
    <source>
        <dbReference type="ARBA" id="ARBA00022741"/>
    </source>
</evidence>
<evidence type="ECO:0000256" key="2">
    <source>
        <dbReference type="ARBA" id="ARBA00007405"/>
    </source>
</evidence>
<evidence type="ECO:0000256" key="7">
    <source>
        <dbReference type="ARBA" id="ARBA00023285"/>
    </source>
</evidence>
<name>A0A133VNM5_9EURY</name>
<evidence type="ECO:0000313" key="12">
    <source>
        <dbReference type="Proteomes" id="UP000070256"/>
    </source>
</evidence>
<dbReference type="PATRIC" id="fig|1698286.3.peg.89"/>
<dbReference type="PANTHER" id="PTHR43371:SF1">
    <property type="entry name" value="RIBONUCLEOSIDE-DIPHOSPHATE REDUCTASE"/>
    <property type="match status" value="1"/>
</dbReference>
<dbReference type="InterPro" id="IPR000788">
    <property type="entry name" value="RNR_lg_C"/>
</dbReference>
<evidence type="ECO:0000256" key="1">
    <source>
        <dbReference type="ARBA" id="ARBA00001922"/>
    </source>
</evidence>
<evidence type="ECO:0000256" key="6">
    <source>
        <dbReference type="ARBA" id="ARBA00023157"/>
    </source>
</evidence>
<dbReference type="Gene3D" id="3.20.70.20">
    <property type="match status" value="1"/>
</dbReference>
<dbReference type="NCBIfam" id="TIGR02504">
    <property type="entry name" value="NrdJ_Z"/>
    <property type="match status" value="1"/>
</dbReference>